<gene>
    <name evidence="2" type="ORF">DMX07_22010</name>
</gene>
<evidence type="ECO:0000313" key="3">
    <source>
        <dbReference type="Proteomes" id="UP000247620"/>
    </source>
</evidence>
<comment type="caution">
    <text evidence="2">The sequence shown here is derived from an EMBL/GenBank/DDBJ whole genome shotgun (WGS) entry which is preliminary data.</text>
</comment>
<feature type="coiled-coil region" evidence="1">
    <location>
        <begin position="1347"/>
        <end position="1400"/>
    </location>
</feature>
<dbReference type="RefSeq" id="WP_110703550.1">
    <property type="nucleotide sequence ID" value="NZ_CP151184.1"/>
</dbReference>
<evidence type="ECO:0000313" key="2">
    <source>
        <dbReference type="EMBL" id="PYB76217.1"/>
    </source>
</evidence>
<evidence type="ECO:0000256" key="1">
    <source>
        <dbReference type="SAM" id="Coils"/>
    </source>
</evidence>
<keyword evidence="1" id="KW-0175">Coiled coil</keyword>
<organism evidence="2 3">
    <name type="scientific">Pseudomonas soli</name>
    <dbReference type="NCBI Taxonomy" id="1306993"/>
    <lineage>
        <taxon>Bacteria</taxon>
        <taxon>Pseudomonadati</taxon>
        <taxon>Pseudomonadota</taxon>
        <taxon>Gammaproteobacteria</taxon>
        <taxon>Pseudomonadales</taxon>
        <taxon>Pseudomonadaceae</taxon>
        <taxon>Pseudomonas</taxon>
    </lineage>
</organism>
<reference evidence="2 3" key="1">
    <citation type="submission" date="2018-06" db="EMBL/GenBank/DDBJ databases">
        <title>Pseudomonas diversity within urban Lake Michigan freshwaters.</title>
        <authorList>
            <person name="Batrich M."/>
            <person name="Hatzopoulos T."/>
            <person name="Putonti C."/>
        </authorList>
    </citation>
    <scope>NUCLEOTIDE SEQUENCE [LARGE SCALE GENOMIC DNA]</scope>
    <source>
        <strain evidence="2 3">LBp-160603</strain>
    </source>
</reference>
<dbReference type="Proteomes" id="UP000247620">
    <property type="component" value="Unassembled WGS sequence"/>
</dbReference>
<dbReference type="EMBL" id="QJRO01000020">
    <property type="protein sequence ID" value="PYB76217.1"/>
    <property type="molecule type" value="Genomic_DNA"/>
</dbReference>
<proteinExistence type="predicted"/>
<sequence length="1517" mass="170142">MTDNLHHRIARSSNLDCKVALRFSDRPVLLDAADQILRQQWQRHLPDNPYDPLALYLASRHPRTGDTWVRPLSHVLVERYCAKKTMNLSDGENFVTTHVDGDPAWQVDIDLHPVELLIDEAGPFLLEAYEQSLTAYWSAFDNSGQTPWQWYAAFLRAQLQTAVDAHRSAGSLPGFALAVATLVHDQPFAQGLDRWSNTAGLKVSHLGVDFSADGTLDIDLASALLIEHADGDPTRDLTLLFTLAGKLYSFKSRQDMLGAIGRYWPAAPHHAPRQVSISLSSQGHFETQALGLLDQQLRVITHRAGQYRTRLDALNMNLDLDRLTSMISLCSEVEATKRQSLLQHLPNWLRNAQSRSLIHFSTLLLDVAQGCQDNQGQFWLDGVDNAQGFANRQLAARFAADHPDDSVDPMHVRVCNYQTTGVAAPAQGGVFTTGEVTPVEYTLAQLAIGNLGLLRPGRVELRSTDPSPLPEWMTESYLRSVVSELDIGASYPAMLRRKLLDDPNGRVARQRLLTTQLRSQLPALAQELYLRGKLPDQQAASRIAQVFWTAEDDEARRWIMRPLGFIKSPGASVDHPCNTWLIEPLSAGAETCLLYRPLHEDTLLQFSDRLALFVAISSPGKLQDDLLQRLAPENRRFYAHGGFLEPHLFVVLEDTNALPWGTPAPVELAREAPVADPGAALYLACVNESLQHFEEHAATTAQTRWARWKELGLLLFNTLLPLAGGTLGKVAWLAQMEVALAEYVDADAEREPSRYRLSIVNLLINISMLLFTHSLFRLRQEQGETAPFSAIAAHLTEPESFVPEPPKVRQPADSHLDFAWARPTQTLTNAQRDSLNALQAAVAASSLGTPVPSGALRGLYLHDSKLYTQLGGKVYEVELGMPRNQMRIVGPDHEHGPWLRRDEVGRWQLDLRLALKGGMPLAGRIRRMQLDKESALRTVNEQIKADKDTISEKIKQQTTVEKIAAATQDDTTLQTCQEKLQALSDFWTTHIERLKTRNSLEPLKDFKKVHAFAVYQDSFCQRLQRKILHMRYQPVREQLLQLARQQQQGMDLSASDARIAASRLDTLAPLIEQMIDNNTRLRQNQDTLNKLASPQQPEILQWSKLAATMPATAERDLILRFLRLEALVNRMTLVHGLSGDAPFWRDRFWSNVELGIAQRAKLFRLVDADEEVAVRLLRSILEQFQAAARQLGHFAEQISADAAQRTMRQLQEQVDWILSRIKQELAELPDYPSISTLQQLRKKVPGLIDTTEHGLLLAEPRADDANTVDIPGPDNKTITRTYHLKQGEWVELQPAQAATQRAGQSLKRLLNGSDRLMKSARDEVARLQAVSSRYLPVELEESVRHQQERLQARADAIEARLTEDNETDEALGGKDAEQVARALRRLADELQGQATQLRVAAAMAQKPRMGEVMFLVEGKHVQISRVGSRTRLASVKGRPADFLDEYGISHDGQVLWYAHFHYRAMNAAKADFTAGHLKLAAQRHMPGHRYVDVSGTVVEVYRAPITASAAARYFFNL</sequence>
<accession>A0A2V4I4G6</accession>
<protein>
    <submittedName>
        <fullName evidence="2">Uncharacterized protein</fullName>
    </submittedName>
</protein>
<name>A0A2V4I4G6_9PSED</name>